<gene>
    <name evidence="3" type="ORF">L484_003668</name>
</gene>
<protein>
    <recommendedName>
        <fullName evidence="2">Interferon-related developmental regulator N-terminal domain-containing protein</fullName>
    </recommendedName>
</protein>
<evidence type="ECO:0000313" key="4">
    <source>
        <dbReference type="Proteomes" id="UP000030645"/>
    </source>
</evidence>
<accession>W9SJ22</accession>
<dbReference type="Gene3D" id="1.25.10.10">
    <property type="entry name" value="Leucine-rich Repeat Variant"/>
    <property type="match status" value="1"/>
</dbReference>
<dbReference type="InterPro" id="IPR016024">
    <property type="entry name" value="ARM-type_fold"/>
</dbReference>
<proteinExistence type="inferred from homology"/>
<sequence>MKNSSNRRRAELDAEDVGSKPSHTRVEYYLEELLQKKGLKREKALALIVDCLTSNFMLERLLAMIVADEDNEQEIYIELLPVLSEALKTGPKTLKVLECLAIVTFFCASNSAETERAMGIIWEFIHSDSNANARKRSPDVLVAAISAWSFLVSSLDGWRFNAKCWQGAVSYLLRLLEDDDPSVYIAAGHGLALIFESRNLDKFCSREKSYGESSTLKMYSCVEESIKGVVLEKLEHLGRKQISETVVDKVKKQYLHILEYFQGNGKLQDAFELRPTGTCMPVEKLYVPTVKEVSVSYFLPKERDLSHLTKEESKKERLMERKQMWSD</sequence>
<reference evidence="4" key="1">
    <citation type="submission" date="2013-01" db="EMBL/GenBank/DDBJ databases">
        <title>Draft Genome Sequence of a Mulberry Tree, Morus notabilis C.K. Schneid.</title>
        <authorList>
            <person name="He N."/>
            <person name="Zhao S."/>
        </authorList>
    </citation>
    <scope>NUCLEOTIDE SEQUENCE</scope>
</reference>
<dbReference type="Pfam" id="PF05004">
    <property type="entry name" value="IFRD"/>
    <property type="match status" value="1"/>
</dbReference>
<comment type="similarity">
    <text evidence="1">Belongs to the IFRD family.</text>
</comment>
<keyword evidence="4" id="KW-1185">Reference proteome</keyword>
<feature type="domain" description="Interferon-related developmental regulator N-terminal" evidence="2">
    <location>
        <begin position="61"/>
        <end position="213"/>
    </location>
</feature>
<evidence type="ECO:0000259" key="2">
    <source>
        <dbReference type="Pfam" id="PF05004"/>
    </source>
</evidence>
<evidence type="ECO:0000313" key="3">
    <source>
        <dbReference type="EMBL" id="EXC31469.1"/>
    </source>
</evidence>
<dbReference type="PANTHER" id="PTHR12354">
    <property type="entry name" value="INTERFERON-RELATED DEVELOPMENTAL REGULATOR"/>
    <property type="match status" value="1"/>
</dbReference>
<organism evidence="3 4">
    <name type="scientific">Morus notabilis</name>
    <dbReference type="NCBI Taxonomy" id="981085"/>
    <lineage>
        <taxon>Eukaryota</taxon>
        <taxon>Viridiplantae</taxon>
        <taxon>Streptophyta</taxon>
        <taxon>Embryophyta</taxon>
        <taxon>Tracheophyta</taxon>
        <taxon>Spermatophyta</taxon>
        <taxon>Magnoliopsida</taxon>
        <taxon>eudicotyledons</taxon>
        <taxon>Gunneridae</taxon>
        <taxon>Pentapetalae</taxon>
        <taxon>rosids</taxon>
        <taxon>fabids</taxon>
        <taxon>Rosales</taxon>
        <taxon>Moraceae</taxon>
        <taxon>Moreae</taxon>
        <taxon>Morus</taxon>
    </lineage>
</organism>
<dbReference type="InterPro" id="IPR039777">
    <property type="entry name" value="IFRD"/>
</dbReference>
<dbReference type="STRING" id="981085.W9SJ22"/>
<dbReference type="InterPro" id="IPR011989">
    <property type="entry name" value="ARM-like"/>
</dbReference>
<dbReference type="InterPro" id="IPR007701">
    <property type="entry name" value="Interferon-rel_develop_reg_N"/>
</dbReference>
<dbReference type="PANTHER" id="PTHR12354:SF1">
    <property type="entry name" value="INTERFERON-RELATED DEVELOPMENTAL REGULATOR 1"/>
    <property type="match status" value="1"/>
</dbReference>
<dbReference type="SUPFAM" id="SSF48371">
    <property type="entry name" value="ARM repeat"/>
    <property type="match status" value="1"/>
</dbReference>
<dbReference type="AlphaFoldDB" id="W9SJ22"/>
<evidence type="ECO:0000256" key="1">
    <source>
        <dbReference type="ARBA" id="ARBA00008828"/>
    </source>
</evidence>
<dbReference type="EMBL" id="KE346257">
    <property type="protein sequence ID" value="EXC31469.1"/>
    <property type="molecule type" value="Genomic_DNA"/>
</dbReference>
<dbReference type="eggNOG" id="KOG2842">
    <property type="taxonomic scope" value="Eukaryota"/>
</dbReference>
<dbReference type="Proteomes" id="UP000030645">
    <property type="component" value="Unassembled WGS sequence"/>
</dbReference>
<name>W9SJ22_9ROSA</name>